<accession>A0A371Z4J6</accession>
<evidence type="ECO:0000256" key="1">
    <source>
        <dbReference type="SAM" id="Phobius"/>
    </source>
</evidence>
<evidence type="ECO:0000313" key="3">
    <source>
        <dbReference type="Proteomes" id="UP000262371"/>
    </source>
</evidence>
<dbReference type="InterPro" id="IPR018895">
    <property type="entry name" value="DUF2474"/>
</dbReference>
<keyword evidence="1" id="KW-0812">Transmembrane</keyword>
<protein>
    <submittedName>
        <fullName evidence="2">DUF2474 family protein</fullName>
    </submittedName>
</protein>
<sequence>MAIIEIVQGNGEGAPRRLGVRIGWFVAIWAFSAATFFAVAALVHLVVPK</sequence>
<name>A0A371Z4J6_9PROT</name>
<feature type="transmembrane region" description="Helical" evidence="1">
    <location>
        <begin position="22"/>
        <end position="47"/>
    </location>
</feature>
<dbReference type="Pfam" id="PF10617">
    <property type="entry name" value="DUF2474"/>
    <property type="match status" value="1"/>
</dbReference>
<dbReference type="EMBL" id="QUWV01000004">
    <property type="protein sequence ID" value="RFD21402.1"/>
    <property type="molecule type" value="Genomic_DNA"/>
</dbReference>
<dbReference type="Proteomes" id="UP000262371">
    <property type="component" value="Unassembled WGS sequence"/>
</dbReference>
<evidence type="ECO:0000313" key="2">
    <source>
        <dbReference type="EMBL" id="RFD21402.1"/>
    </source>
</evidence>
<comment type="caution">
    <text evidence="2">The sequence shown here is derived from an EMBL/GenBank/DDBJ whole genome shotgun (WGS) entry which is preliminary data.</text>
</comment>
<gene>
    <name evidence="2" type="ORF">DY926_00730</name>
</gene>
<proteinExistence type="predicted"/>
<reference evidence="2 3" key="1">
    <citation type="submission" date="2018-08" db="EMBL/GenBank/DDBJ databases">
        <title>Komagataeibacter sp. AV 382.</title>
        <authorList>
            <person name="Skraban J."/>
            <person name="Trcek J."/>
        </authorList>
    </citation>
    <scope>NUCLEOTIDE SEQUENCE [LARGE SCALE GENOMIC DNA]</scope>
    <source>
        <strain evidence="2 3">AV 382</strain>
    </source>
</reference>
<keyword evidence="1" id="KW-0472">Membrane</keyword>
<keyword evidence="1" id="KW-1133">Transmembrane helix</keyword>
<dbReference type="AlphaFoldDB" id="A0A371Z4J6"/>
<dbReference type="RefSeq" id="WP_116701626.1">
    <property type="nucleotide sequence ID" value="NZ_QUWV01000004.1"/>
</dbReference>
<organism evidence="2 3">
    <name type="scientific">Komagataeibacter melaceti</name>
    <dbReference type="NCBI Taxonomy" id="2766577"/>
    <lineage>
        <taxon>Bacteria</taxon>
        <taxon>Pseudomonadati</taxon>
        <taxon>Pseudomonadota</taxon>
        <taxon>Alphaproteobacteria</taxon>
        <taxon>Acetobacterales</taxon>
        <taxon>Acetobacteraceae</taxon>
        <taxon>Komagataeibacter</taxon>
    </lineage>
</organism>
<keyword evidence="3" id="KW-1185">Reference proteome</keyword>